<name>A0A067QDC5_9AGAM</name>
<proteinExistence type="predicted"/>
<dbReference type="EMBL" id="KL197709">
    <property type="protein sequence ID" value="KDQ65068.1"/>
    <property type="molecule type" value="Genomic_DNA"/>
</dbReference>
<dbReference type="STRING" id="933084.A0A067QDC5"/>
<organism evidence="1 2">
    <name type="scientific">Jaapia argillacea MUCL 33604</name>
    <dbReference type="NCBI Taxonomy" id="933084"/>
    <lineage>
        <taxon>Eukaryota</taxon>
        <taxon>Fungi</taxon>
        <taxon>Dikarya</taxon>
        <taxon>Basidiomycota</taxon>
        <taxon>Agaricomycotina</taxon>
        <taxon>Agaricomycetes</taxon>
        <taxon>Agaricomycetidae</taxon>
        <taxon>Jaapiales</taxon>
        <taxon>Jaapiaceae</taxon>
        <taxon>Jaapia</taxon>
    </lineage>
</organism>
<sequence>MVTIYSLPAELLSAIFGLCVDEDRQYRQYRCVVRSRSVICLVSTRFRAIAVQTASLWDTVYICRTGRRLSTYARYLELCLQRSSQSPLDLFISFRRCDRGGFFDEEGSNIEITDLLREYNHRLSTLHIRVADHSSIRHFCELLRGASAPALEAFQVSGRANQLLSVFQGGCPRLASLIVSKTTAFPPLSSCPPLHSVTSISLSEIGQPIPRREITALLISPSSLTSLHIEHASLDNSGNWTSVLLPSLETLSFGYGNIPSFIALIESPSLQYLSISDTEAQLYPILELITESARYPQLQSLVLDNQNQVEFEDWWVTHDFIRSTPLLNHLQIVVEEEELDNALLSMQGVDPSDPSAPTYSDLWPCLRTMRVRNLTDILRTYLLHRIRIGLPIVHLSIGGGEYSYSHPVIDHGGGERALVDWFESTKALIISDRNTLQIAIGL</sequence>
<dbReference type="Proteomes" id="UP000027265">
    <property type="component" value="Unassembled WGS sequence"/>
</dbReference>
<gene>
    <name evidence="1" type="ORF">JAAARDRAFT_28734</name>
</gene>
<reference evidence="2" key="1">
    <citation type="journal article" date="2014" name="Proc. Natl. Acad. Sci. U.S.A.">
        <title>Extensive sampling of basidiomycete genomes demonstrates inadequacy of the white-rot/brown-rot paradigm for wood decay fungi.</title>
        <authorList>
            <person name="Riley R."/>
            <person name="Salamov A.A."/>
            <person name="Brown D.W."/>
            <person name="Nagy L.G."/>
            <person name="Floudas D."/>
            <person name="Held B.W."/>
            <person name="Levasseur A."/>
            <person name="Lombard V."/>
            <person name="Morin E."/>
            <person name="Otillar R."/>
            <person name="Lindquist E.A."/>
            <person name="Sun H."/>
            <person name="LaButti K.M."/>
            <person name="Schmutz J."/>
            <person name="Jabbour D."/>
            <person name="Luo H."/>
            <person name="Baker S.E."/>
            <person name="Pisabarro A.G."/>
            <person name="Walton J.D."/>
            <person name="Blanchette R.A."/>
            <person name="Henrissat B."/>
            <person name="Martin F."/>
            <person name="Cullen D."/>
            <person name="Hibbett D.S."/>
            <person name="Grigoriev I.V."/>
        </authorList>
    </citation>
    <scope>NUCLEOTIDE SEQUENCE [LARGE SCALE GENOMIC DNA]</scope>
    <source>
        <strain evidence="2">MUCL 33604</strain>
    </source>
</reference>
<keyword evidence="2" id="KW-1185">Reference proteome</keyword>
<dbReference type="SUPFAM" id="SSF52047">
    <property type="entry name" value="RNI-like"/>
    <property type="match status" value="1"/>
</dbReference>
<dbReference type="InParanoid" id="A0A067QDC5"/>
<dbReference type="OrthoDB" id="3047947at2759"/>
<dbReference type="InterPro" id="IPR032675">
    <property type="entry name" value="LRR_dom_sf"/>
</dbReference>
<protein>
    <submittedName>
        <fullName evidence="1">Uncharacterized protein</fullName>
    </submittedName>
</protein>
<accession>A0A067QDC5</accession>
<dbReference type="AlphaFoldDB" id="A0A067QDC5"/>
<evidence type="ECO:0000313" key="1">
    <source>
        <dbReference type="EMBL" id="KDQ65068.1"/>
    </source>
</evidence>
<evidence type="ECO:0000313" key="2">
    <source>
        <dbReference type="Proteomes" id="UP000027265"/>
    </source>
</evidence>
<dbReference type="HOGENOM" id="CLU_619730_0_0_1"/>
<dbReference type="Gene3D" id="3.80.10.10">
    <property type="entry name" value="Ribonuclease Inhibitor"/>
    <property type="match status" value="1"/>
</dbReference>